<keyword evidence="3" id="KW-0479">Metal-binding</keyword>
<dbReference type="InterPro" id="IPR011032">
    <property type="entry name" value="GroES-like_sf"/>
</dbReference>
<comment type="caution">
    <text evidence="5">The sequence shown here is derived from an EMBL/GenBank/DDBJ whole genome shotgun (WGS) entry which is preliminary data.</text>
</comment>
<evidence type="ECO:0000313" key="5">
    <source>
        <dbReference type="EMBL" id="GAA2414033.1"/>
    </source>
</evidence>
<dbReference type="SMART" id="SM00829">
    <property type="entry name" value="PKS_ER"/>
    <property type="match status" value="1"/>
</dbReference>
<dbReference type="SUPFAM" id="SSF50129">
    <property type="entry name" value="GroES-like"/>
    <property type="match status" value="1"/>
</dbReference>
<evidence type="ECO:0000256" key="1">
    <source>
        <dbReference type="ARBA" id="ARBA00010371"/>
    </source>
</evidence>
<dbReference type="Gene3D" id="3.40.50.720">
    <property type="entry name" value="NAD(P)-binding Rossmann-like Domain"/>
    <property type="match status" value="1"/>
</dbReference>
<dbReference type="InterPro" id="IPR036291">
    <property type="entry name" value="NAD(P)-bd_dom_sf"/>
</dbReference>
<dbReference type="EMBL" id="BAAATJ010000031">
    <property type="protein sequence ID" value="GAA2414033.1"/>
    <property type="molecule type" value="Genomic_DNA"/>
</dbReference>
<keyword evidence="2" id="KW-0521">NADP</keyword>
<dbReference type="SUPFAM" id="SSF51735">
    <property type="entry name" value="NAD(P)-binding Rossmann-fold domains"/>
    <property type="match status" value="1"/>
</dbReference>
<organism evidence="5 6">
    <name type="scientific">Streptomyces glaucosporus</name>
    <dbReference type="NCBI Taxonomy" id="284044"/>
    <lineage>
        <taxon>Bacteria</taxon>
        <taxon>Bacillati</taxon>
        <taxon>Actinomycetota</taxon>
        <taxon>Actinomycetes</taxon>
        <taxon>Kitasatosporales</taxon>
        <taxon>Streptomycetaceae</taxon>
        <taxon>Streptomyces</taxon>
    </lineage>
</organism>
<accession>A0ABP5VX23</accession>
<keyword evidence="3" id="KW-0560">Oxidoreductase</keyword>
<comment type="similarity">
    <text evidence="1 3">Belongs to the zinc-containing alcohol dehydrogenase family. Quinone oxidoreductase subfamily.</text>
</comment>
<dbReference type="InterPro" id="IPR014182">
    <property type="entry name" value="ADH_Zn_typ-1"/>
</dbReference>
<keyword evidence="3" id="KW-0862">Zinc</keyword>
<sequence length="344" mass="36694">MSENTTAPTAAPTTTRAVAALAPGPVDAETSFAEIDLDLGAPGPHDLLVEVRAVSVNPVDFKVRSSFDASEAPKVLGFDAAGVVVAAGPEVTAFSPGDEVYYAGSIARPGANARHHLVDERITGHKPVSLDFAQAAAVPLTTITAWETLFEKLRLTRESTGTLLVMAAAGGVGSMVVQLARQLTGVTVIAAAGRTESAEWARSMGAHHVVDRRRLREEVRALVPRGVDYVFSPFSAGMVETYAELMAVHGQVVAIDEPEGLDTLPLKARSQTWHWELMFTRPLFAPESTAQRELLDEVARLFDAGTLKSTLTRRLAPITPENLREAHRAVEGFGMIGKIAVAAE</sequence>
<dbReference type="Pfam" id="PF08240">
    <property type="entry name" value="ADH_N"/>
    <property type="match status" value="1"/>
</dbReference>
<dbReference type="Pfam" id="PF00107">
    <property type="entry name" value="ADH_zinc_N"/>
    <property type="match status" value="1"/>
</dbReference>
<dbReference type="Gene3D" id="3.90.180.10">
    <property type="entry name" value="Medium-chain alcohol dehydrogenases, catalytic domain"/>
    <property type="match status" value="1"/>
</dbReference>
<evidence type="ECO:0000256" key="2">
    <source>
        <dbReference type="ARBA" id="ARBA00022857"/>
    </source>
</evidence>
<gene>
    <name evidence="5" type="ORF">GCM10010420_49450</name>
</gene>
<dbReference type="CDD" id="cd08252">
    <property type="entry name" value="AL_MDR"/>
    <property type="match status" value="1"/>
</dbReference>
<dbReference type="PANTHER" id="PTHR44154:SF1">
    <property type="entry name" value="QUINONE OXIDOREDUCTASE"/>
    <property type="match status" value="1"/>
</dbReference>
<dbReference type="NCBIfam" id="TIGR02817">
    <property type="entry name" value="adh_fam_1"/>
    <property type="match status" value="1"/>
</dbReference>
<dbReference type="Proteomes" id="UP001500058">
    <property type="component" value="Unassembled WGS sequence"/>
</dbReference>
<name>A0ABP5VX23_9ACTN</name>
<dbReference type="InterPro" id="IPR013154">
    <property type="entry name" value="ADH-like_N"/>
</dbReference>
<dbReference type="InterPro" id="IPR051603">
    <property type="entry name" value="Zinc-ADH_QOR/CCCR"/>
</dbReference>
<evidence type="ECO:0000259" key="4">
    <source>
        <dbReference type="SMART" id="SM00829"/>
    </source>
</evidence>
<proteinExistence type="inferred from homology"/>
<dbReference type="InterPro" id="IPR013149">
    <property type="entry name" value="ADH-like_C"/>
</dbReference>
<evidence type="ECO:0000256" key="3">
    <source>
        <dbReference type="RuleBase" id="RU364000"/>
    </source>
</evidence>
<reference evidence="6" key="1">
    <citation type="journal article" date="2019" name="Int. J. Syst. Evol. Microbiol.">
        <title>The Global Catalogue of Microorganisms (GCM) 10K type strain sequencing project: providing services to taxonomists for standard genome sequencing and annotation.</title>
        <authorList>
            <consortium name="The Broad Institute Genomics Platform"/>
            <consortium name="The Broad Institute Genome Sequencing Center for Infectious Disease"/>
            <person name="Wu L."/>
            <person name="Ma J."/>
        </authorList>
    </citation>
    <scope>NUCLEOTIDE SEQUENCE [LARGE SCALE GENOMIC DNA]</scope>
    <source>
        <strain evidence="6">JCM 6921</strain>
    </source>
</reference>
<dbReference type="InterPro" id="IPR020843">
    <property type="entry name" value="ER"/>
</dbReference>
<dbReference type="RefSeq" id="WP_344633343.1">
    <property type="nucleotide sequence ID" value="NZ_BAAATJ010000031.1"/>
</dbReference>
<evidence type="ECO:0000313" key="6">
    <source>
        <dbReference type="Proteomes" id="UP001500058"/>
    </source>
</evidence>
<protein>
    <recommendedName>
        <fullName evidence="3">Zinc-type alcohol dehydrogenase-like protein</fullName>
    </recommendedName>
</protein>
<dbReference type="PANTHER" id="PTHR44154">
    <property type="entry name" value="QUINONE OXIDOREDUCTASE"/>
    <property type="match status" value="1"/>
</dbReference>
<feature type="domain" description="Enoyl reductase (ER)" evidence="4">
    <location>
        <begin position="24"/>
        <end position="341"/>
    </location>
</feature>
<keyword evidence="6" id="KW-1185">Reference proteome</keyword>